<sequence>MSLTTPNVALTDGYFAGKSLEQLAQALRSRRTSAVELTEHALAGIAAIEPELNTFTHIAAEQARRSAAEADTLLAAGKDLGILHGVPVGIKDNIMTAGMPTTMGSAHFRDFVPEQDADCVAALKKAGAIILGKTTTHEFAYGPTGDCALQGATRNPWDKSKMTGGSSCGSAAAVAAGIVPVALGTDTGGSVRIPAALTGTVGFKPSYGAISTEGVFPLSRSLDHVGIIAGSPADVAAVYAILAPDDAPSPAADVAGLRLHWVPPAAFGPQDPQVVALAEAWLRAACGRRLPSAVEIAPWASEMQLVLGQIQKSEAYEVHAERVAEWPERFQPEVLQRLIASREVRGWEYVRALARREALSRRFARVFECCDVLLMPTVPVCAPALHARTLFLGGRVCGVRDALLSLTSIWNLLGLPAITIPCGWLNGLPVGCQLIAAKGRDRLLIDAARQLLAAAR</sequence>
<dbReference type="SUPFAM" id="SSF75304">
    <property type="entry name" value="Amidase signature (AS) enzymes"/>
    <property type="match status" value="1"/>
</dbReference>
<dbReference type="PANTHER" id="PTHR11895:SF176">
    <property type="entry name" value="AMIDASE AMID-RELATED"/>
    <property type="match status" value="1"/>
</dbReference>
<gene>
    <name evidence="2" type="ORF">SAMN02927935_02093</name>
</gene>
<dbReference type="InterPro" id="IPR000120">
    <property type="entry name" value="Amidase"/>
</dbReference>
<dbReference type="InterPro" id="IPR023631">
    <property type="entry name" value="Amidase_dom"/>
</dbReference>
<reference evidence="2 3" key="1">
    <citation type="submission" date="2016-10" db="EMBL/GenBank/DDBJ databases">
        <authorList>
            <person name="Varghese N."/>
            <person name="Submissions S."/>
        </authorList>
    </citation>
    <scope>NUCLEOTIDE SEQUENCE [LARGE SCALE GENOMIC DNA]</scope>
    <source>
        <strain evidence="2 3">CGMCC 1.6853</strain>
    </source>
</reference>
<dbReference type="RefSeq" id="WP_033633990.1">
    <property type="nucleotide sequence ID" value="NZ_CBCSIN010000003.1"/>
</dbReference>
<name>A0A1G5HXQ5_9GAMM</name>
<feature type="domain" description="Amidase" evidence="1">
    <location>
        <begin position="330"/>
        <end position="444"/>
    </location>
</feature>
<comment type="caution">
    <text evidence="2">The sequence shown here is derived from an EMBL/GenBank/DDBJ whole genome shotgun (WGS) entry which is preliminary data.</text>
</comment>
<organism evidence="2 3">
    <name type="scientific">Serratia nematodiphila</name>
    <dbReference type="NCBI Taxonomy" id="458197"/>
    <lineage>
        <taxon>Bacteria</taxon>
        <taxon>Pseudomonadati</taxon>
        <taxon>Pseudomonadota</taxon>
        <taxon>Gammaproteobacteria</taxon>
        <taxon>Enterobacterales</taxon>
        <taxon>Yersiniaceae</taxon>
        <taxon>Serratia</taxon>
    </lineage>
</organism>
<keyword evidence="3" id="KW-1185">Reference proteome</keyword>
<dbReference type="InterPro" id="IPR036928">
    <property type="entry name" value="AS_sf"/>
</dbReference>
<evidence type="ECO:0000313" key="3">
    <source>
        <dbReference type="Proteomes" id="UP000183031"/>
    </source>
</evidence>
<evidence type="ECO:0000259" key="1">
    <source>
        <dbReference type="Pfam" id="PF01425"/>
    </source>
</evidence>
<accession>A0A1G5HXQ5</accession>
<dbReference type="EMBL" id="FMUT01000005">
    <property type="protein sequence ID" value="SCY68110.1"/>
    <property type="molecule type" value="Genomic_DNA"/>
</dbReference>
<protein>
    <submittedName>
        <fullName evidence="2">Aspartyl-tRNA(Asn)/glutamyl-tRNA(Gln) amidotransferase subunit A</fullName>
    </submittedName>
</protein>
<feature type="domain" description="Amidase" evidence="1">
    <location>
        <begin position="36"/>
        <end position="250"/>
    </location>
</feature>
<proteinExistence type="predicted"/>
<evidence type="ECO:0000313" key="2">
    <source>
        <dbReference type="EMBL" id="SCY68110.1"/>
    </source>
</evidence>
<dbReference type="Pfam" id="PF01425">
    <property type="entry name" value="Amidase"/>
    <property type="match status" value="2"/>
</dbReference>
<dbReference type="Gene3D" id="3.90.1300.10">
    <property type="entry name" value="Amidase signature (AS) domain"/>
    <property type="match status" value="1"/>
</dbReference>
<dbReference type="PANTHER" id="PTHR11895">
    <property type="entry name" value="TRANSAMIDASE"/>
    <property type="match status" value="1"/>
</dbReference>
<dbReference type="Proteomes" id="UP000183031">
    <property type="component" value="Unassembled WGS sequence"/>
</dbReference>